<evidence type="ECO:0000313" key="6">
    <source>
        <dbReference type="Proteomes" id="UP000245802"/>
    </source>
</evidence>
<feature type="domain" description="HTH hxlR-type" evidence="4">
    <location>
        <begin position="34"/>
        <end position="133"/>
    </location>
</feature>
<dbReference type="GO" id="GO:0003677">
    <property type="term" value="F:DNA binding"/>
    <property type="evidence" value="ECO:0007669"/>
    <property type="project" value="UniProtKB-KW"/>
</dbReference>
<dbReference type="Gene3D" id="1.10.10.10">
    <property type="entry name" value="Winged helix-like DNA-binding domain superfamily/Winged helix DNA-binding domain"/>
    <property type="match status" value="1"/>
</dbReference>
<dbReference type="Pfam" id="PF01638">
    <property type="entry name" value="HxlR"/>
    <property type="match status" value="1"/>
</dbReference>
<dbReference type="InterPro" id="IPR036388">
    <property type="entry name" value="WH-like_DNA-bd_sf"/>
</dbReference>
<dbReference type="PROSITE" id="PS51118">
    <property type="entry name" value="HTH_HXLR"/>
    <property type="match status" value="1"/>
</dbReference>
<dbReference type="AlphaFoldDB" id="A0A2Z3GXE5"/>
<gene>
    <name evidence="5" type="ORF">C1280_06375</name>
</gene>
<keyword evidence="1" id="KW-0805">Transcription regulation</keyword>
<dbReference type="KEGG" id="gog:C1280_06375"/>
<evidence type="ECO:0000256" key="3">
    <source>
        <dbReference type="ARBA" id="ARBA00023163"/>
    </source>
</evidence>
<name>A0A2Z3GXE5_9BACT</name>
<evidence type="ECO:0000256" key="2">
    <source>
        <dbReference type="ARBA" id="ARBA00023125"/>
    </source>
</evidence>
<dbReference type="EMBL" id="CP025958">
    <property type="protein sequence ID" value="AWM36682.1"/>
    <property type="molecule type" value="Genomic_DNA"/>
</dbReference>
<dbReference type="PANTHER" id="PTHR33204">
    <property type="entry name" value="TRANSCRIPTIONAL REGULATOR, MARR FAMILY"/>
    <property type="match status" value="1"/>
</dbReference>
<keyword evidence="2" id="KW-0238">DNA-binding</keyword>
<sequence length="155" mass="17131">MEQSNTRVPTPDQELAELKGHLRRGNHAELREGCKAGAELLSLIAEKWTVLVVIVLSDGPKRFKELQRSLAGVSQRMLTLTLRGLERDGLISRTVFPTVPPRVDYALTDLGESLRAPIFALGQWARDNRTLIEAARARYDRSAESAPAGDRNVSG</sequence>
<evidence type="ECO:0000256" key="1">
    <source>
        <dbReference type="ARBA" id="ARBA00023015"/>
    </source>
</evidence>
<dbReference type="SUPFAM" id="SSF46785">
    <property type="entry name" value="Winged helix' DNA-binding domain"/>
    <property type="match status" value="1"/>
</dbReference>
<evidence type="ECO:0000259" key="4">
    <source>
        <dbReference type="PROSITE" id="PS51118"/>
    </source>
</evidence>
<keyword evidence="3" id="KW-0804">Transcription</keyword>
<dbReference type="OrthoDB" id="9791143at2"/>
<evidence type="ECO:0000313" key="5">
    <source>
        <dbReference type="EMBL" id="AWM36682.1"/>
    </source>
</evidence>
<dbReference type="RefSeq" id="WP_010046570.1">
    <property type="nucleotide sequence ID" value="NZ_CP025958.1"/>
</dbReference>
<dbReference type="PANTHER" id="PTHR33204:SF39">
    <property type="entry name" value="TRANSCRIPTIONAL REGULATORY PROTEIN"/>
    <property type="match status" value="1"/>
</dbReference>
<protein>
    <submittedName>
        <fullName evidence="5">Transcriptional regulator</fullName>
    </submittedName>
</protein>
<dbReference type="InterPro" id="IPR002577">
    <property type="entry name" value="HTH_HxlR"/>
</dbReference>
<accession>A0A2Z3GXE5</accession>
<reference evidence="5 6" key="1">
    <citation type="submission" date="2018-01" db="EMBL/GenBank/DDBJ databases">
        <title>G. obscuriglobus.</title>
        <authorList>
            <person name="Franke J."/>
            <person name="Blomberg W."/>
            <person name="Selmecki A."/>
        </authorList>
    </citation>
    <scope>NUCLEOTIDE SEQUENCE [LARGE SCALE GENOMIC DNA]</scope>
    <source>
        <strain evidence="5 6">DSM 5831</strain>
    </source>
</reference>
<dbReference type="Proteomes" id="UP000245802">
    <property type="component" value="Chromosome"/>
</dbReference>
<proteinExistence type="predicted"/>
<dbReference type="InterPro" id="IPR036390">
    <property type="entry name" value="WH_DNA-bd_sf"/>
</dbReference>
<organism evidence="5 6">
    <name type="scientific">Gemmata obscuriglobus</name>
    <dbReference type="NCBI Taxonomy" id="114"/>
    <lineage>
        <taxon>Bacteria</taxon>
        <taxon>Pseudomonadati</taxon>
        <taxon>Planctomycetota</taxon>
        <taxon>Planctomycetia</taxon>
        <taxon>Gemmatales</taxon>
        <taxon>Gemmataceae</taxon>
        <taxon>Gemmata</taxon>
    </lineage>
</organism>
<keyword evidence="6" id="KW-1185">Reference proteome</keyword>